<dbReference type="RefSeq" id="WP_345709181.1">
    <property type="nucleotide sequence ID" value="NZ_BAABKV010000001.1"/>
</dbReference>
<organism evidence="2 3">
    <name type="scientific">Kitasatospora paranensis</name>
    <dbReference type="NCBI Taxonomy" id="258053"/>
    <lineage>
        <taxon>Bacteria</taxon>
        <taxon>Bacillati</taxon>
        <taxon>Actinomycetota</taxon>
        <taxon>Actinomycetes</taxon>
        <taxon>Kitasatosporales</taxon>
        <taxon>Streptomycetaceae</taxon>
        <taxon>Kitasatospora</taxon>
    </lineage>
</organism>
<feature type="transmembrane region" description="Helical" evidence="1">
    <location>
        <begin position="239"/>
        <end position="256"/>
    </location>
</feature>
<feature type="transmembrane region" description="Helical" evidence="1">
    <location>
        <begin position="268"/>
        <end position="289"/>
    </location>
</feature>
<feature type="transmembrane region" description="Helical" evidence="1">
    <location>
        <begin position="207"/>
        <end position="227"/>
    </location>
</feature>
<proteinExistence type="predicted"/>
<keyword evidence="1" id="KW-0472">Membrane</keyword>
<gene>
    <name evidence="2" type="ORF">ACFQMG_24400</name>
</gene>
<keyword evidence="1" id="KW-0812">Transmembrane</keyword>
<feature type="transmembrane region" description="Helical" evidence="1">
    <location>
        <begin position="174"/>
        <end position="195"/>
    </location>
</feature>
<evidence type="ECO:0000313" key="3">
    <source>
        <dbReference type="Proteomes" id="UP001596435"/>
    </source>
</evidence>
<feature type="transmembrane region" description="Helical" evidence="1">
    <location>
        <begin position="142"/>
        <end position="162"/>
    </location>
</feature>
<protein>
    <recommendedName>
        <fullName evidence="4">Acyltransferase 3 domain-containing protein</fullName>
    </recommendedName>
</protein>
<feature type="transmembrane region" description="Helical" evidence="1">
    <location>
        <begin position="68"/>
        <end position="92"/>
    </location>
</feature>
<accession>A0ABW2G3Q7</accession>
<comment type="caution">
    <text evidence="2">The sequence shown here is derived from an EMBL/GenBank/DDBJ whole genome shotgun (WGS) entry which is preliminary data.</text>
</comment>
<keyword evidence="3" id="KW-1185">Reference proteome</keyword>
<dbReference type="Proteomes" id="UP001596435">
    <property type="component" value="Unassembled WGS sequence"/>
</dbReference>
<keyword evidence="1" id="KW-1133">Transmembrane helix</keyword>
<feature type="transmembrane region" description="Helical" evidence="1">
    <location>
        <begin position="112"/>
        <end position="135"/>
    </location>
</feature>
<evidence type="ECO:0008006" key="4">
    <source>
        <dbReference type="Google" id="ProtNLM"/>
    </source>
</evidence>
<name>A0ABW2G3Q7_9ACTN</name>
<evidence type="ECO:0000313" key="2">
    <source>
        <dbReference type="EMBL" id="MFC7182696.1"/>
    </source>
</evidence>
<evidence type="ECO:0000256" key="1">
    <source>
        <dbReference type="SAM" id="Phobius"/>
    </source>
</evidence>
<sequence>MSERVLRLALRLHPVEYRRERGEEIAAVFADTTADAGRWATARELFDLAGHGVRARLGLRSSGTLARLAAMVAPFAAAAAAGVSLMDLYMLARDWLRHGDMALWVPSAAPYYYAYWINRGSEALFLAAAGAAVLGRWTVARLLGPFAVPLALVAWSLQNYGYLAHHPTVWIRELVGLFVQVGPQALWVLILLIAPPDLLGPAVRRRGLAAVAGVLFGGVFWGQAVMFELFRSLRMFDRVLLQGFPVCELLLLLVAVPMLRRGRYAPAAAALAGAPIGLVVLVATLHALWSPYNRAEALAVLGVLGVVAVVGVIAVVAMEARWRSSAPDRRPPAVG</sequence>
<feature type="transmembrane region" description="Helical" evidence="1">
    <location>
        <begin position="295"/>
        <end position="320"/>
    </location>
</feature>
<reference evidence="3" key="1">
    <citation type="journal article" date="2019" name="Int. J. Syst. Evol. Microbiol.">
        <title>The Global Catalogue of Microorganisms (GCM) 10K type strain sequencing project: providing services to taxonomists for standard genome sequencing and annotation.</title>
        <authorList>
            <consortium name="The Broad Institute Genomics Platform"/>
            <consortium name="The Broad Institute Genome Sequencing Center for Infectious Disease"/>
            <person name="Wu L."/>
            <person name="Ma J."/>
        </authorList>
    </citation>
    <scope>NUCLEOTIDE SEQUENCE [LARGE SCALE GENOMIC DNA]</scope>
    <source>
        <strain evidence="3">CGMCC 1.12859</strain>
    </source>
</reference>
<dbReference type="EMBL" id="JBHTAJ010000051">
    <property type="protein sequence ID" value="MFC7182696.1"/>
    <property type="molecule type" value="Genomic_DNA"/>
</dbReference>